<dbReference type="Pfam" id="PF13181">
    <property type="entry name" value="TPR_8"/>
    <property type="match status" value="2"/>
</dbReference>
<dbReference type="EMBL" id="LT934425">
    <property type="protein sequence ID" value="SOH05454.1"/>
    <property type="molecule type" value="Genomic_DNA"/>
</dbReference>
<dbReference type="EMBL" id="CP049055">
    <property type="protein sequence ID" value="QII13536.1"/>
    <property type="molecule type" value="Genomic_DNA"/>
</dbReference>
<dbReference type="PANTHER" id="PTHR44227">
    <property type="match status" value="1"/>
</dbReference>
<keyword evidence="4" id="KW-0812">Transmembrane</keyword>
<feature type="repeat" description="TPR" evidence="3">
    <location>
        <begin position="547"/>
        <end position="580"/>
    </location>
</feature>
<gene>
    <name evidence="6" type="ORF">KsCSTR_41570</name>
    <name evidence="7" type="ORF">KSMBR1_2975</name>
    <name evidence="5" type="ORF">kustc1233</name>
</gene>
<reference evidence="5" key="1">
    <citation type="journal article" date="2006" name="Nature">
        <title>Deciphering the evolution and metabolism of an anammox bacterium from a community genome.</title>
        <authorList>
            <person name="Strous M."/>
            <person name="Pelletier E."/>
            <person name="Mangenot S."/>
            <person name="Rattei T."/>
            <person name="Lehner A."/>
            <person name="Taylor M.W."/>
            <person name="Horn M."/>
            <person name="Daims H."/>
            <person name="Bartol-Mavel D."/>
            <person name="Wincker P."/>
            <person name="Barbe V."/>
            <person name="Fonknechten N."/>
            <person name="Vallenet D."/>
            <person name="Segurens B."/>
            <person name="Schenowitz-Truong C."/>
            <person name="Medigue C."/>
            <person name="Collingro A."/>
            <person name="Snel B."/>
            <person name="Dutilh B.E."/>
            <person name="OpDenCamp H.J.M."/>
            <person name="vanDerDrift C."/>
            <person name="Cirpus I."/>
            <person name="vanDePas-Schoonen K.T."/>
            <person name="Harhangi H.R."/>
            <person name="vanNiftrik L."/>
            <person name="Schmid M."/>
            <person name="Keltjens J."/>
            <person name="vanDeVossenberg J."/>
            <person name="Kartal B."/>
            <person name="Meier H."/>
            <person name="Frishman D."/>
            <person name="Huynen M.A."/>
            <person name="Mewes H."/>
            <person name="Weissenbach J."/>
            <person name="Jetten M.S.M."/>
            <person name="Wagner M."/>
            <person name="LePaslier D."/>
        </authorList>
    </citation>
    <scope>NUCLEOTIDE SEQUENCE</scope>
</reference>
<feature type="transmembrane region" description="Helical" evidence="4">
    <location>
        <begin position="144"/>
        <end position="159"/>
    </location>
</feature>
<evidence type="ECO:0000313" key="8">
    <source>
        <dbReference type="Proteomes" id="UP000221734"/>
    </source>
</evidence>
<keyword evidence="4" id="KW-1133">Transmembrane helix</keyword>
<feature type="transmembrane region" description="Helical" evidence="4">
    <location>
        <begin position="215"/>
        <end position="233"/>
    </location>
</feature>
<evidence type="ECO:0000256" key="2">
    <source>
        <dbReference type="ARBA" id="ARBA00022803"/>
    </source>
</evidence>
<reference evidence="6 9" key="5">
    <citation type="submission" date="2020-02" db="EMBL/GenBank/DDBJ databases">
        <title>Newly sequenced genome of strain CSTR1 showed variability in Candidatus Kuenenia stuttgartiensis genomes.</title>
        <authorList>
            <person name="Ding C."/>
            <person name="Adrian L."/>
        </authorList>
    </citation>
    <scope>NUCLEOTIDE SEQUENCE [LARGE SCALE GENOMIC DNA]</scope>
    <source>
        <strain evidence="6 9">CSTR1</strain>
    </source>
</reference>
<feature type="transmembrane region" description="Helical" evidence="4">
    <location>
        <begin position="285"/>
        <end position="309"/>
    </location>
</feature>
<evidence type="ECO:0000313" key="5">
    <source>
        <dbReference type="EMBL" id="CAJ71978.1"/>
    </source>
</evidence>
<dbReference type="PANTHER" id="PTHR44227:SF3">
    <property type="entry name" value="PROTEIN O-MANNOSYL-TRANSFERASE TMTC4"/>
    <property type="match status" value="1"/>
</dbReference>
<feature type="transmembrane region" description="Helical" evidence="4">
    <location>
        <begin position="315"/>
        <end position="335"/>
    </location>
</feature>
<dbReference type="SUPFAM" id="SSF48452">
    <property type="entry name" value="TPR-like"/>
    <property type="match status" value="1"/>
</dbReference>
<feature type="transmembrane region" description="Helical" evidence="4">
    <location>
        <begin position="187"/>
        <end position="203"/>
    </location>
</feature>
<name>Q1PXN0_KUEST</name>
<dbReference type="Gene3D" id="1.25.40.10">
    <property type="entry name" value="Tetratricopeptide repeat domain"/>
    <property type="match status" value="3"/>
</dbReference>
<feature type="repeat" description="TPR" evidence="3">
    <location>
        <begin position="513"/>
        <end position="546"/>
    </location>
</feature>
<feature type="transmembrane region" description="Helical" evidence="4">
    <location>
        <begin position="253"/>
        <end position="273"/>
    </location>
</feature>
<dbReference type="SMART" id="SM00028">
    <property type="entry name" value="TPR"/>
    <property type="match status" value="6"/>
</dbReference>
<accession>Q1PXN0</accession>
<protein>
    <submittedName>
        <fullName evidence="6">Putative membrane protein</fullName>
    </submittedName>
</protein>
<dbReference type="InterPro" id="IPR013105">
    <property type="entry name" value="TPR_2"/>
</dbReference>
<dbReference type="PROSITE" id="PS50005">
    <property type="entry name" value="TPR"/>
    <property type="match status" value="4"/>
</dbReference>
<feature type="transmembrane region" description="Helical" evidence="4">
    <location>
        <begin position="7"/>
        <end position="26"/>
    </location>
</feature>
<feature type="repeat" description="TPR" evidence="3">
    <location>
        <begin position="581"/>
        <end position="614"/>
    </location>
</feature>
<feature type="transmembrane region" description="Helical" evidence="4">
    <location>
        <begin position="342"/>
        <end position="362"/>
    </location>
</feature>
<reference evidence="8" key="3">
    <citation type="submission" date="2017-10" db="EMBL/GenBank/DDBJ databases">
        <authorList>
            <person name="Frank J."/>
        </authorList>
    </citation>
    <scope>NUCLEOTIDE SEQUENCE [LARGE SCALE GENOMIC DNA]</scope>
</reference>
<reference evidence="5" key="2">
    <citation type="submission" date="2006-01" db="EMBL/GenBank/DDBJ databases">
        <authorList>
            <person name="Genoscope"/>
        </authorList>
    </citation>
    <scope>NUCLEOTIDE SEQUENCE</scope>
</reference>
<keyword evidence="2 3" id="KW-0802">TPR repeat</keyword>
<reference evidence="7" key="4">
    <citation type="submission" date="2017-10" db="EMBL/GenBank/DDBJ databases">
        <authorList>
            <person name="Banno H."/>
            <person name="Chua N.-H."/>
        </authorList>
    </citation>
    <scope>NUCLEOTIDE SEQUENCE [LARGE SCALE GENOMIC DNA]</scope>
    <source>
        <strain evidence="7">Kuenenia_mbr1_ru-nijmegen</strain>
    </source>
</reference>
<dbReference type="EMBL" id="CT573073">
    <property type="protein sequence ID" value="CAJ71978.1"/>
    <property type="molecule type" value="Genomic_DNA"/>
</dbReference>
<evidence type="ECO:0000313" key="6">
    <source>
        <dbReference type="EMBL" id="QII13536.1"/>
    </source>
</evidence>
<evidence type="ECO:0000256" key="4">
    <source>
        <dbReference type="SAM" id="Phobius"/>
    </source>
</evidence>
<sequence>MTNNMLRILPLTILIVLPFIAFLNSLNNDFVYDDVFTVTDNYFIRDWGNFRDLFTSEYFKLSGEATYRPLVTISYFIDYSIGKLNPIGYHLTNLLSHAVAVILVYFITSAVIRKKTVSFMAGMFFSMHPILTETVNAISYREDLLTTVFFLGALLLFINSTKNFHRYLLLYPASLFLYLFALCSKEMAITLPLMVFLFDWILGDSAQIKKNAVRYYIGFLAVSIFYLLIRFVLLHNPAEGQLTYPEDSFFVNMLTMPKVVAAYIKLLFIPVHFNAEYMIAHTTTPLAPAFLCSMVFLCVAGIIACRFYFYSKPFFYFTVWFFVTLTPAMNILPIANIMAERYLYLPSVGFCIILALTIHSAWEKGCALLFFKKSDAGRKTTKGYSLLSGSKEAMVKQKNLPQTIMIVLLIAIPVIPYSVTTMHRNRCWRDQFIFWSTTVQDSPYSARAHNNLGMIYFGKGDIDPALHEFQTSVSLEADPEYRHNLGMAYQRKGMQQEAMQEYLLVLGANPDSALTHNNMGNIFISLGNIDEGIMKFKEAIRLKPHYYDAHFNLGLALFKKGLLNDSIEEFRLAVKYEPDHPEVHSCLGTAYANAGMIEESIRAYNETLRLQPNYITAYKNLGMVYLTYKKDIQRSIAYFQEFLKRNPDGDEAAEIRRTIEKIQAAQKTNK</sequence>
<dbReference type="AlphaFoldDB" id="Q1PXN0"/>
<keyword evidence="1" id="KW-0677">Repeat</keyword>
<feature type="repeat" description="TPR" evidence="3">
    <location>
        <begin position="446"/>
        <end position="479"/>
    </location>
</feature>
<proteinExistence type="predicted"/>
<dbReference type="KEGG" id="kst:KSMBR1_2975"/>
<evidence type="ECO:0000313" key="7">
    <source>
        <dbReference type="EMBL" id="SOH05454.1"/>
    </source>
</evidence>
<dbReference type="Proteomes" id="UP000501926">
    <property type="component" value="Chromosome"/>
</dbReference>
<keyword evidence="8" id="KW-1185">Reference proteome</keyword>
<dbReference type="OrthoDB" id="9797765at2"/>
<dbReference type="Pfam" id="PF13414">
    <property type="entry name" value="TPR_11"/>
    <property type="match status" value="1"/>
</dbReference>
<feature type="transmembrane region" description="Helical" evidence="4">
    <location>
        <begin position="400"/>
        <end position="419"/>
    </location>
</feature>
<dbReference type="InterPro" id="IPR011990">
    <property type="entry name" value="TPR-like_helical_dom_sf"/>
</dbReference>
<evidence type="ECO:0000313" key="9">
    <source>
        <dbReference type="Proteomes" id="UP000501926"/>
    </source>
</evidence>
<keyword evidence="4" id="KW-0472">Membrane</keyword>
<dbReference type="Proteomes" id="UP000221734">
    <property type="component" value="Chromosome Kuenenia_stuttgartiensis_MBR1"/>
</dbReference>
<feature type="transmembrane region" description="Helical" evidence="4">
    <location>
        <begin position="94"/>
        <end position="112"/>
    </location>
</feature>
<organism evidence="5">
    <name type="scientific">Kuenenia stuttgartiensis</name>
    <dbReference type="NCBI Taxonomy" id="174633"/>
    <lineage>
        <taxon>Bacteria</taxon>
        <taxon>Pseudomonadati</taxon>
        <taxon>Planctomycetota</taxon>
        <taxon>Candidatus Brocadiia</taxon>
        <taxon>Candidatus Brocadiales</taxon>
        <taxon>Candidatus Brocadiaceae</taxon>
        <taxon>Candidatus Kuenenia</taxon>
    </lineage>
</organism>
<dbReference type="InterPro" id="IPR019734">
    <property type="entry name" value="TPR_rpt"/>
</dbReference>
<evidence type="ECO:0000256" key="1">
    <source>
        <dbReference type="ARBA" id="ARBA00022737"/>
    </source>
</evidence>
<dbReference type="InterPro" id="IPR052346">
    <property type="entry name" value="O-mannosyl-transferase_TMTC"/>
</dbReference>
<evidence type="ECO:0000256" key="3">
    <source>
        <dbReference type="PROSITE-ProRule" id="PRU00339"/>
    </source>
</evidence>
<dbReference type="Pfam" id="PF07719">
    <property type="entry name" value="TPR_2"/>
    <property type="match status" value="1"/>
</dbReference>